<dbReference type="InterPro" id="IPR006311">
    <property type="entry name" value="TAT_signal"/>
</dbReference>
<sequence length="421" mass="45545">MTRPSSLSRRTLIRAAGAAPLLALPGLLRAEEPDVSGLSDITTGAVPIGREERLARIARAQALMKQAGIGAVLIEPGSSLIYFTGVRWGRSERLTAAILPVEGEPCIVTPFFEEPSVRESLGIPAEVRVWQEDEDPLALVAGFLRERKLASRPVGIEETMRYFAVDGLQRALPGARIVSANPVVRGCRMIKTAPEIALMQLATDVTIAAYRWTFPRIREGMSNTDIAALMAAATRKLGGSVEFNLVLLGEAAAYPHGTRKPQRVTPGEVVLMDCGCTVQGYQSDVSRSFVFGKASPEQRKVWDVVARGQQVAFEAARPGTAAGAVDDAVRRYYTSLGYGPGYKLPGLSHRTGHGIGMDGHEPVNLVRGEKTRLAAGMCFSNEPGIYIPGSFGIRLEDCFHMTETGPEWFSTPPRSVDRPMD</sequence>
<feature type="signal peptide" evidence="1">
    <location>
        <begin position="1"/>
        <end position="30"/>
    </location>
</feature>
<dbReference type="Pfam" id="PF01321">
    <property type="entry name" value="Creatinase_N"/>
    <property type="match status" value="1"/>
</dbReference>
<dbReference type="PROSITE" id="PS51318">
    <property type="entry name" value="TAT"/>
    <property type="match status" value="1"/>
</dbReference>
<dbReference type="InterPro" id="IPR029149">
    <property type="entry name" value="Creatin/AminoP/Spt16_N"/>
</dbReference>
<evidence type="ECO:0000256" key="1">
    <source>
        <dbReference type="SAM" id="SignalP"/>
    </source>
</evidence>
<gene>
    <name evidence="4" type="ORF">MZO42_06545</name>
</gene>
<reference evidence="4" key="1">
    <citation type="submission" date="2022-04" db="EMBL/GenBank/DDBJ databases">
        <title>Tomato heritable bacteria conferring resistance against bacterial wilt.</title>
        <authorList>
            <person name="Yin J."/>
        </authorList>
    </citation>
    <scope>NUCLEOTIDE SEQUENCE</scope>
    <source>
        <strain evidence="4">Cra20</strain>
    </source>
</reference>
<dbReference type="SUPFAM" id="SSF53092">
    <property type="entry name" value="Creatinase/prolidase N-terminal domain"/>
    <property type="match status" value="1"/>
</dbReference>
<comment type="caution">
    <text evidence="4">The sequence shown here is derived from an EMBL/GenBank/DDBJ whole genome shotgun (WGS) entry which is preliminary data.</text>
</comment>
<dbReference type="InterPro" id="IPR000994">
    <property type="entry name" value="Pept_M24"/>
</dbReference>
<dbReference type="Pfam" id="PF00557">
    <property type="entry name" value="Peptidase_M24"/>
    <property type="match status" value="1"/>
</dbReference>
<keyword evidence="1" id="KW-0732">Signal</keyword>
<evidence type="ECO:0000259" key="2">
    <source>
        <dbReference type="Pfam" id="PF00557"/>
    </source>
</evidence>
<dbReference type="PANTHER" id="PTHR46112">
    <property type="entry name" value="AMINOPEPTIDASE"/>
    <property type="match status" value="1"/>
</dbReference>
<dbReference type="SUPFAM" id="SSF55920">
    <property type="entry name" value="Creatinase/aminopeptidase"/>
    <property type="match status" value="1"/>
</dbReference>
<evidence type="ECO:0000259" key="3">
    <source>
        <dbReference type="Pfam" id="PF01321"/>
    </source>
</evidence>
<feature type="chain" id="PRO_5046589947" evidence="1">
    <location>
        <begin position="31"/>
        <end position="421"/>
    </location>
</feature>
<dbReference type="InterPro" id="IPR000587">
    <property type="entry name" value="Creatinase_N"/>
</dbReference>
<dbReference type="Gene3D" id="3.90.230.10">
    <property type="entry name" value="Creatinase/methionine aminopeptidase superfamily"/>
    <property type="match status" value="1"/>
</dbReference>
<dbReference type="EMBL" id="JALMLT010000001">
    <property type="protein sequence ID" value="MDT8758349.1"/>
    <property type="molecule type" value="Genomic_DNA"/>
</dbReference>
<dbReference type="Gene3D" id="3.40.350.10">
    <property type="entry name" value="Creatinase/prolidase N-terminal domain"/>
    <property type="match status" value="1"/>
</dbReference>
<proteinExistence type="predicted"/>
<feature type="domain" description="Peptidase M24" evidence="2">
    <location>
        <begin position="198"/>
        <end position="403"/>
    </location>
</feature>
<protein>
    <submittedName>
        <fullName evidence="4">Xaa-Pro peptidase family protein</fullName>
    </submittedName>
</protein>
<dbReference type="InterPro" id="IPR036005">
    <property type="entry name" value="Creatinase/aminopeptidase-like"/>
</dbReference>
<dbReference type="InterPro" id="IPR050659">
    <property type="entry name" value="Peptidase_M24B"/>
</dbReference>
<feature type="domain" description="Creatinase N-terminal" evidence="3">
    <location>
        <begin position="56"/>
        <end position="190"/>
    </location>
</feature>
<evidence type="ECO:0000313" key="4">
    <source>
        <dbReference type="EMBL" id="MDT8758349.1"/>
    </source>
</evidence>
<dbReference type="PANTHER" id="PTHR46112:SF3">
    <property type="entry name" value="AMINOPEPTIDASE YPDF"/>
    <property type="match status" value="1"/>
</dbReference>
<organism evidence="4">
    <name type="scientific">Sphingomonas psychrotolerans</name>
    <dbReference type="NCBI Taxonomy" id="1327635"/>
    <lineage>
        <taxon>Bacteria</taxon>
        <taxon>Pseudomonadati</taxon>
        <taxon>Pseudomonadota</taxon>
        <taxon>Alphaproteobacteria</taxon>
        <taxon>Sphingomonadales</taxon>
        <taxon>Sphingomonadaceae</taxon>
        <taxon>Sphingomonas</taxon>
    </lineage>
</organism>
<name>A0ABU3N3A4_9SPHN</name>
<accession>A0ABU3N3A4</accession>